<comment type="caution">
    <text evidence="1">The sequence shown here is derived from an EMBL/GenBank/DDBJ whole genome shotgun (WGS) entry which is preliminary data.</text>
</comment>
<proteinExistence type="predicted"/>
<name>A0AAN8QPF5_9TELE</name>
<organism evidence="1 2">
    <name type="scientific">Coregonus suidteri</name>
    <dbReference type="NCBI Taxonomy" id="861788"/>
    <lineage>
        <taxon>Eukaryota</taxon>
        <taxon>Metazoa</taxon>
        <taxon>Chordata</taxon>
        <taxon>Craniata</taxon>
        <taxon>Vertebrata</taxon>
        <taxon>Euteleostomi</taxon>
        <taxon>Actinopterygii</taxon>
        <taxon>Neopterygii</taxon>
        <taxon>Teleostei</taxon>
        <taxon>Protacanthopterygii</taxon>
        <taxon>Salmoniformes</taxon>
        <taxon>Salmonidae</taxon>
        <taxon>Coregoninae</taxon>
        <taxon>Coregonus</taxon>
    </lineage>
</organism>
<reference evidence="1 2" key="1">
    <citation type="submission" date="2021-04" db="EMBL/GenBank/DDBJ databases">
        <authorList>
            <person name="De Guttry C."/>
            <person name="Zahm M."/>
            <person name="Klopp C."/>
            <person name="Cabau C."/>
            <person name="Louis A."/>
            <person name="Berthelot C."/>
            <person name="Parey E."/>
            <person name="Roest Crollius H."/>
            <person name="Montfort J."/>
            <person name="Robinson-Rechavi M."/>
            <person name="Bucao C."/>
            <person name="Bouchez O."/>
            <person name="Gislard M."/>
            <person name="Lluch J."/>
            <person name="Milhes M."/>
            <person name="Lampietro C."/>
            <person name="Lopez Roques C."/>
            <person name="Donnadieu C."/>
            <person name="Braasch I."/>
            <person name="Desvignes T."/>
            <person name="Postlethwait J."/>
            <person name="Bobe J."/>
            <person name="Wedekind C."/>
            <person name="Guiguen Y."/>
        </authorList>
    </citation>
    <scope>NUCLEOTIDE SEQUENCE [LARGE SCALE GENOMIC DNA]</scope>
    <source>
        <strain evidence="1">Cs_M1</strain>
        <tissue evidence="1">Blood</tissue>
    </source>
</reference>
<evidence type="ECO:0000313" key="2">
    <source>
        <dbReference type="Proteomes" id="UP001356427"/>
    </source>
</evidence>
<dbReference type="AlphaFoldDB" id="A0AAN8QPF5"/>
<gene>
    <name evidence="1" type="ORF">J4Q44_G00328490</name>
</gene>
<dbReference type="EMBL" id="JAGTTL010000032">
    <property type="protein sequence ID" value="KAK6296707.1"/>
    <property type="molecule type" value="Genomic_DNA"/>
</dbReference>
<dbReference type="Proteomes" id="UP001356427">
    <property type="component" value="Unassembled WGS sequence"/>
</dbReference>
<evidence type="ECO:0000313" key="1">
    <source>
        <dbReference type="EMBL" id="KAK6296707.1"/>
    </source>
</evidence>
<keyword evidence="2" id="KW-1185">Reference proteome</keyword>
<protein>
    <submittedName>
        <fullName evidence="1">Uncharacterized protein</fullName>
    </submittedName>
</protein>
<sequence>MLDLVAVNEQYFPNFTPRPSDHVHLPHTYPSVNNYLTQEILDLVAVEEQYFPNFTPRPFDHVHLPHTYPSVNNYITQDMEPSGLIERWYEELNMVDDDKQDREEE</sequence>
<accession>A0AAN8QPF5</accession>